<proteinExistence type="predicted"/>
<evidence type="ECO:0000256" key="1">
    <source>
        <dbReference type="SAM" id="SignalP"/>
    </source>
</evidence>
<gene>
    <name evidence="2" type="ORF">ABIF63_002682</name>
</gene>
<keyword evidence="1" id="KW-0732">Signal</keyword>
<comment type="caution">
    <text evidence="2">The sequence shown here is derived from an EMBL/GenBank/DDBJ whole genome shotgun (WGS) entry which is preliminary data.</text>
</comment>
<feature type="chain" id="PRO_5047301189" description="Methylaspartate ammonia-lyase" evidence="1">
    <location>
        <begin position="38"/>
        <end position="419"/>
    </location>
</feature>
<accession>A0ABV2RNU0</accession>
<evidence type="ECO:0000313" key="2">
    <source>
        <dbReference type="EMBL" id="MET4718576.1"/>
    </source>
</evidence>
<evidence type="ECO:0000313" key="3">
    <source>
        <dbReference type="Proteomes" id="UP001549291"/>
    </source>
</evidence>
<reference evidence="2 3" key="1">
    <citation type="submission" date="2024-06" db="EMBL/GenBank/DDBJ databases">
        <title>Genomic Encyclopedia of Type Strains, Phase V (KMG-V): Genome sequencing to study the core and pangenomes of soil and plant-associated prokaryotes.</title>
        <authorList>
            <person name="Whitman W."/>
        </authorList>
    </citation>
    <scope>NUCLEOTIDE SEQUENCE [LARGE SCALE GENOMIC DNA]</scope>
    <source>
        <strain evidence="2 3">USDA 160</strain>
    </source>
</reference>
<dbReference type="EMBL" id="JBEPTQ010000002">
    <property type="protein sequence ID" value="MET4718576.1"/>
    <property type="molecule type" value="Genomic_DNA"/>
</dbReference>
<keyword evidence="3" id="KW-1185">Reference proteome</keyword>
<organism evidence="2 3">
    <name type="scientific">Bradyrhizobium japonicum</name>
    <dbReference type="NCBI Taxonomy" id="375"/>
    <lineage>
        <taxon>Bacteria</taxon>
        <taxon>Pseudomonadati</taxon>
        <taxon>Pseudomonadota</taxon>
        <taxon>Alphaproteobacteria</taxon>
        <taxon>Hyphomicrobiales</taxon>
        <taxon>Nitrobacteraceae</taxon>
        <taxon>Bradyrhizobium</taxon>
    </lineage>
</organism>
<sequence length="419" mass="45124">MLPAPITYCFYRCRGLCLQTWIVATFAIMMASAPLQASTAPKTSACGYLAGLIDKAPPSGPLFLPSYPTVESGPLHGAAYLYDNAVAAIALVGCGEQDKAYRIGSALLWAIDNDRTWHDGRLRNAYAAGVVGNGPVKLPGWWDNTQNKWLEDRYQVGSDVGNMAWAMLALLSLDDVNAGSRFRDGAARLGAWVAQWADTRGTGGFTGGTFGHEPTPEVRTWKSTEHNTDLAAAFGLLAIRTGDSRWRDKATVAEYFVNAMWDPACACFAAGTAEDGVTHNPILALDAQVWPLIALHGAVEKFASAITTAEQRMSVDEGFSYGEDRDGVWTEGTGQMALLMKLLGRIGRADSLMAAVESQRSPDGGFYATTAHELPTGFVLDTDPTKQRLYFRLSHLGAASWAALAERGFNPFTVTKGLP</sequence>
<protein>
    <recommendedName>
        <fullName evidence="4">Methylaspartate ammonia-lyase</fullName>
    </recommendedName>
</protein>
<dbReference type="Proteomes" id="UP001549291">
    <property type="component" value="Unassembled WGS sequence"/>
</dbReference>
<feature type="signal peptide" evidence="1">
    <location>
        <begin position="1"/>
        <end position="37"/>
    </location>
</feature>
<name>A0ABV2RNU0_BRAJP</name>
<evidence type="ECO:0008006" key="4">
    <source>
        <dbReference type="Google" id="ProtNLM"/>
    </source>
</evidence>